<comment type="similarity">
    <text evidence="2">Belongs to the protease PrsW family.</text>
</comment>
<dbReference type="Pfam" id="PF13367">
    <property type="entry name" value="PrsW-protease"/>
    <property type="match status" value="1"/>
</dbReference>
<evidence type="ECO:0000256" key="6">
    <source>
        <dbReference type="ARBA" id="ARBA00022692"/>
    </source>
</evidence>
<evidence type="ECO:0000313" key="11">
    <source>
        <dbReference type="EMBL" id="MDC7228186.1"/>
    </source>
</evidence>
<dbReference type="GO" id="GO:0006508">
    <property type="term" value="P:proteolysis"/>
    <property type="evidence" value="ECO:0007669"/>
    <property type="project" value="UniProtKB-KW"/>
</dbReference>
<keyword evidence="8 10" id="KW-1133">Transmembrane helix</keyword>
<dbReference type="EMBL" id="JAQQAL010000041">
    <property type="protein sequence ID" value="MDC7228186.1"/>
    <property type="molecule type" value="Genomic_DNA"/>
</dbReference>
<organism evidence="11 12">
    <name type="scientific">Candidatus Thalassospirochaeta sargassi</name>
    <dbReference type="NCBI Taxonomy" id="3119039"/>
    <lineage>
        <taxon>Bacteria</taxon>
        <taxon>Pseudomonadati</taxon>
        <taxon>Spirochaetota</taxon>
        <taxon>Spirochaetia</taxon>
        <taxon>Spirochaetales</taxon>
        <taxon>Spirochaetaceae</taxon>
        <taxon>Candidatus Thalassospirochaeta</taxon>
    </lineage>
</organism>
<protein>
    <recommendedName>
        <fullName evidence="3">Protease PrsW</fullName>
    </recommendedName>
</protein>
<evidence type="ECO:0000256" key="1">
    <source>
        <dbReference type="ARBA" id="ARBA00004651"/>
    </source>
</evidence>
<feature type="transmembrane region" description="Helical" evidence="10">
    <location>
        <begin position="186"/>
        <end position="205"/>
    </location>
</feature>
<evidence type="ECO:0000313" key="12">
    <source>
        <dbReference type="Proteomes" id="UP001221217"/>
    </source>
</evidence>
<evidence type="ECO:0000256" key="8">
    <source>
        <dbReference type="ARBA" id="ARBA00022989"/>
    </source>
</evidence>
<keyword evidence="5 11" id="KW-0645">Protease</keyword>
<comment type="subcellular location">
    <subcellularLocation>
        <location evidence="1">Cell membrane</location>
        <topology evidence="1">Multi-pass membrane protein</topology>
    </subcellularLocation>
</comment>
<evidence type="ECO:0000256" key="3">
    <source>
        <dbReference type="ARBA" id="ARBA00018997"/>
    </source>
</evidence>
<evidence type="ECO:0000256" key="10">
    <source>
        <dbReference type="SAM" id="Phobius"/>
    </source>
</evidence>
<dbReference type="GO" id="GO:0005886">
    <property type="term" value="C:plasma membrane"/>
    <property type="evidence" value="ECO:0007669"/>
    <property type="project" value="UniProtKB-SubCell"/>
</dbReference>
<keyword evidence="7 11" id="KW-0378">Hydrolase</keyword>
<keyword evidence="6 10" id="KW-0812">Transmembrane</keyword>
<dbReference type="GO" id="GO:0008233">
    <property type="term" value="F:peptidase activity"/>
    <property type="evidence" value="ECO:0007669"/>
    <property type="project" value="UniProtKB-KW"/>
</dbReference>
<dbReference type="AlphaFoldDB" id="A0AAJ1ILF3"/>
<reference evidence="11 12" key="1">
    <citation type="submission" date="2022-12" db="EMBL/GenBank/DDBJ databases">
        <title>Metagenome assembled genome from gulf of manar.</title>
        <authorList>
            <person name="Kohli P."/>
            <person name="Pk S."/>
            <person name="Venkata Ramana C."/>
            <person name="Sasikala C."/>
        </authorList>
    </citation>
    <scope>NUCLEOTIDE SEQUENCE [LARGE SCALE GENOMIC DNA]</scope>
    <source>
        <strain evidence="11">JB008</strain>
    </source>
</reference>
<dbReference type="PANTHER" id="PTHR36844:SF1">
    <property type="entry name" value="PROTEASE PRSW"/>
    <property type="match status" value="1"/>
</dbReference>
<keyword evidence="4" id="KW-1003">Cell membrane</keyword>
<evidence type="ECO:0000256" key="7">
    <source>
        <dbReference type="ARBA" id="ARBA00022801"/>
    </source>
</evidence>
<evidence type="ECO:0000256" key="4">
    <source>
        <dbReference type="ARBA" id="ARBA00022475"/>
    </source>
</evidence>
<comment type="caution">
    <text evidence="11">The sequence shown here is derived from an EMBL/GenBank/DDBJ whole genome shotgun (WGS) entry which is preliminary data.</text>
</comment>
<sequence length="222" mass="24742">MNFLLLNILLAILPALALILYFYRRDSQKKEPVVLIWKIFVIGFFSVFPAVLIELVLDEFAGSSNSLQNIFVRAFVVAALVEEGIKLAVVRFFVFNRNDFDEITDGIIYTITASMGFACFENILYSTGGLSTVLLRAFTAVPLHAIASGIMGYYIGYSKFSDTNAIAKGLLIAVVIHGLYDFVLFTGTALGFLVIPLLIICWFILRKLMKKALLLDRMTGRS</sequence>
<gene>
    <name evidence="11" type="ORF">PQJ61_15595</name>
</gene>
<feature type="transmembrane region" description="Helical" evidence="10">
    <location>
        <begin position="35"/>
        <end position="58"/>
    </location>
</feature>
<name>A0AAJ1ILF3_9SPIO</name>
<feature type="transmembrane region" description="Helical" evidence="10">
    <location>
        <begin position="6"/>
        <end position="23"/>
    </location>
</feature>
<feature type="transmembrane region" description="Helical" evidence="10">
    <location>
        <begin position="137"/>
        <end position="156"/>
    </location>
</feature>
<evidence type="ECO:0000256" key="2">
    <source>
        <dbReference type="ARBA" id="ARBA00009165"/>
    </source>
</evidence>
<dbReference type="Proteomes" id="UP001221217">
    <property type="component" value="Unassembled WGS sequence"/>
</dbReference>
<accession>A0AAJ1ILF3</accession>
<evidence type="ECO:0000256" key="9">
    <source>
        <dbReference type="ARBA" id="ARBA00023136"/>
    </source>
</evidence>
<feature type="transmembrane region" description="Helical" evidence="10">
    <location>
        <begin position="106"/>
        <end position="125"/>
    </location>
</feature>
<dbReference type="PIRSF" id="PIRSF016933">
    <property type="entry name" value="PrsW"/>
    <property type="match status" value="1"/>
</dbReference>
<dbReference type="PANTHER" id="PTHR36844">
    <property type="entry name" value="PROTEASE PRSW"/>
    <property type="match status" value="1"/>
</dbReference>
<evidence type="ECO:0000256" key="5">
    <source>
        <dbReference type="ARBA" id="ARBA00022670"/>
    </source>
</evidence>
<keyword evidence="9 10" id="KW-0472">Membrane</keyword>
<dbReference type="InterPro" id="IPR023596">
    <property type="entry name" value="Peptidase_PrsW_arch/bac"/>
</dbReference>
<dbReference type="InterPro" id="IPR026898">
    <property type="entry name" value="PrsW"/>
</dbReference>
<proteinExistence type="inferred from homology"/>